<proteinExistence type="predicted"/>
<evidence type="ECO:0000313" key="1">
    <source>
        <dbReference type="EMBL" id="ADN26543.1"/>
    </source>
</evidence>
<evidence type="ECO:0008006" key="2">
    <source>
        <dbReference type="Google" id="ProtNLM"/>
    </source>
</evidence>
<gene>
    <name evidence="1" type="ORF">BTA113</name>
</gene>
<name>T1ECR7_BORT9</name>
<sequence length="491" mass="56199">MLKIKHLSVLLILIVLLLILVMSCDVGSKINPLVENVVAIMRPLRGLRRSARMRNDFGIVDSNLKFSINNLLDEFQILDTEKQVITYILSVVVNPVIGWDEDYKTYNEHEFYNMLNSLGASRVKEIIKVNSKIFQAQERAISAILNLSEDTVKQQLQDSFDTKNNEYELHLKEAFNGPMSNDVYLKIVGSNYADKFDDIRYRAIDIGPKGVYVWLSVEQKKVVDYMKSIAMSFLVGEDRGLKIYTSSGFDNLLNGLGLSKVEEIIKIYLQVVSAENEAYAAINRIKKEKFKEGLLYAVSVAHRIDSYQLYLKELFNDSIPENIYRNFIKNSYFSELTTLLTNVINNSKVFVEFEKFYANLSSYDKEVITNIQNILIDVKIGRSEGYRAYNDVKFAYLLGSLGAAKIRDIIDVHLNILKAQNEASVAVNKLNQGERKEKLQIDFNSHVNGYPLHLKSLYHDLKADNVYNNVIKSDYANKYLEIKNAAEYIAS</sequence>
<dbReference type="AlphaFoldDB" id="T1ECR7"/>
<organism evidence="1">
    <name type="scientific">Borrelia turicatae (strain 91E135)</name>
    <dbReference type="NCBI Taxonomy" id="314724"/>
    <lineage>
        <taxon>Bacteria</taxon>
        <taxon>Pseudomonadati</taxon>
        <taxon>Spirochaetota</taxon>
        <taxon>Spirochaetia</taxon>
        <taxon>Spirochaetales</taxon>
        <taxon>Borreliaceae</taxon>
        <taxon>Borrelia</taxon>
    </lineage>
</organism>
<reference evidence="1" key="3">
    <citation type="submission" date="2015-06" db="EMBL/GenBank/DDBJ databases">
        <authorList>
            <person name="Hoefler B.C."/>
            <person name="Straight P.D."/>
        </authorList>
    </citation>
    <scope>NUCLEOTIDE SEQUENCE</scope>
    <source>
        <strain evidence="1">91E135</strain>
        <plasmid evidence="1">lp150</plasmid>
    </source>
</reference>
<reference evidence="1" key="1">
    <citation type="submission" date="2012-01" db="EMBL/GenBank/DDBJ databases">
        <authorList>
            <person name="Campeau S.A."/>
            <person name="Porcella S.F."/>
            <person name="Schwan T.G."/>
            <person name="Barbour A.G."/>
        </authorList>
    </citation>
    <scope>NUCLEOTIDE SEQUENCE</scope>
    <source>
        <strain evidence="1">91E135</strain>
        <plasmid evidence="1">lp150</plasmid>
    </source>
</reference>
<reference evidence="1" key="2">
    <citation type="journal article" date="2013" name="J. Bacteriol.">
        <title>Large linear plasmids of Borrelia species that cause relapsing fever.</title>
        <authorList>
            <person name="Miller S.C."/>
            <person name="Porcella S.F."/>
            <person name="Raffel S.J."/>
            <person name="Schwan T.G."/>
            <person name="Barbour A.G."/>
        </authorList>
    </citation>
    <scope>NUCLEOTIDE SEQUENCE</scope>
    <source>
        <strain evidence="1">91E135</strain>
        <plasmid evidence="1">lp150</plasmid>
    </source>
</reference>
<geneLocation type="plasmid" evidence="1">
    <name>lp150</name>
</geneLocation>
<dbReference type="RefSeq" id="WP_020282350.1">
    <property type="nucleotide sequence ID" value="NC_021624.2"/>
</dbReference>
<dbReference type="PROSITE" id="PS51257">
    <property type="entry name" value="PROKAR_LIPOPROTEIN"/>
    <property type="match status" value="1"/>
</dbReference>
<protein>
    <recommendedName>
        <fullName evidence="2">Lipoprotein</fullName>
    </recommendedName>
</protein>
<dbReference type="EMBL" id="HM008710">
    <property type="protein sequence ID" value="ADN26543.1"/>
    <property type="molecule type" value="Genomic_DNA"/>
</dbReference>
<accession>T1ECR7</accession>
<keyword evidence="1" id="KW-0614">Plasmid</keyword>
<dbReference type="NCBIfam" id="NF047534">
    <property type="entry name" value="lipo_BTA121_dup"/>
    <property type="match status" value="3"/>
</dbReference>